<protein>
    <submittedName>
        <fullName evidence="2">Uncharacterized protein</fullName>
    </submittedName>
</protein>
<proteinExistence type="predicted"/>
<dbReference type="Proteomes" id="UP000237246">
    <property type="component" value="Unassembled WGS sequence"/>
</dbReference>
<feature type="compositionally biased region" description="Basic residues" evidence="1">
    <location>
        <begin position="45"/>
        <end position="67"/>
    </location>
</feature>
<evidence type="ECO:0000256" key="1">
    <source>
        <dbReference type="SAM" id="MobiDB-lite"/>
    </source>
</evidence>
<sequence>MGIAQICRSKGVKRQGASLLHYAAMSSCSMLSPHLPSSNACSLNTRKKKRKKKSKSLLSFRHSRGLF</sequence>
<organism evidence="2 3">
    <name type="scientific">Bambusicola thoracicus</name>
    <name type="common">Chinese bamboo-partridge</name>
    <name type="synonym">Perdix thoracica</name>
    <dbReference type="NCBI Taxonomy" id="9083"/>
    <lineage>
        <taxon>Eukaryota</taxon>
        <taxon>Metazoa</taxon>
        <taxon>Chordata</taxon>
        <taxon>Craniata</taxon>
        <taxon>Vertebrata</taxon>
        <taxon>Euteleostomi</taxon>
        <taxon>Archelosauria</taxon>
        <taxon>Archosauria</taxon>
        <taxon>Dinosauria</taxon>
        <taxon>Saurischia</taxon>
        <taxon>Theropoda</taxon>
        <taxon>Coelurosauria</taxon>
        <taxon>Aves</taxon>
        <taxon>Neognathae</taxon>
        <taxon>Galloanserae</taxon>
        <taxon>Galliformes</taxon>
        <taxon>Phasianidae</taxon>
        <taxon>Perdicinae</taxon>
        <taxon>Bambusicola</taxon>
    </lineage>
</organism>
<accession>A0A2P4SS62</accession>
<evidence type="ECO:0000313" key="2">
    <source>
        <dbReference type="EMBL" id="POI26945.1"/>
    </source>
</evidence>
<feature type="region of interest" description="Disordered" evidence="1">
    <location>
        <begin position="39"/>
        <end position="67"/>
    </location>
</feature>
<name>A0A2P4SS62_BAMTH</name>
<keyword evidence="3" id="KW-1185">Reference proteome</keyword>
<dbReference type="AlphaFoldDB" id="A0A2P4SS62"/>
<evidence type="ECO:0000313" key="3">
    <source>
        <dbReference type="Proteomes" id="UP000237246"/>
    </source>
</evidence>
<dbReference type="EMBL" id="PPHD01026107">
    <property type="protein sequence ID" value="POI26945.1"/>
    <property type="molecule type" value="Genomic_DNA"/>
</dbReference>
<reference evidence="2 3" key="1">
    <citation type="submission" date="2018-01" db="EMBL/GenBank/DDBJ databases">
        <title>Comparison of the Chinese Bamboo Partridge and Red Junglefowl genome sequences highlights the importance of demography in genome evolution.</title>
        <authorList>
            <person name="Tiley G.P."/>
            <person name="Kimball R.T."/>
            <person name="Braun E.L."/>
            <person name="Burleigh J.G."/>
        </authorList>
    </citation>
    <scope>NUCLEOTIDE SEQUENCE [LARGE SCALE GENOMIC DNA]</scope>
    <source>
        <strain evidence="2">RTK389</strain>
        <tissue evidence="2">Blood</tissue>
    </source>
</reference>
<gene>
    <name evidence="2" type="ORF">CIB84_009306</name>
</gene>
<comment type="caution">
    <text evidence="2">The sequence shown here is derived from an EMBL/GenBank/DDBJ whole genome shotgun (WGS) entry which is preliminary data.</text>
</comment>